<dbReference type="OrthoDB" id="9803668at2"/>
<dbReference type="InterPro" id="IPR038763">
    <property type="entry name" value="DHH_sf"/>
</dbReference>
<evidence type="ECO:0000313" key="2">
    <source>
        <dbReference type="EMBL" id="QDU84091.1"/>
    </source>
</evidence>
<dbReference type="AlphaFoldDB" id="A0A518CXY0"/>
<evidence type="ECO:0000259" key="1">
    <source>
        <dbReference type="Pfam" id="PF01368"/>
    </source>
</evidence>
<protein>
    <submittedName>
        <fullName evidence="2">Putative manganese-dependent inorganic pyrophosphatase</fullName>
    </submittedName>
</protein>
<dbReference type="PANTHER" id="PTHR47618:SF1">
    <property type="entry name" value="BIFUNCTIONAL OLIGORIBONUCLEASE AND PAP PHOSPHATASE NRNA"/>
    <property type="match status" value="1"/>
</dbReference>
<proteinExistence type="predicted"/>
<dbReference type="InterPro" id="IPR051319">
    <property type="entry name" value="Oligoribo/pAp-PDE_c-di-AMP_PDE"/>
</dbReference>
<dbReference type="RefSeq" id="WP_145184978.1">
    <property type="nucleotide sequence ID" value="NZ_CP036290.1"/>
</dbReference>
<dbReference type="Proteomes" id="UP000319342">
    <property type="component" value="Chromosome"/>
</dbReference>
<gene>
    <name evidence="2" type="ORF">Pla163_11930</name>
</gene>
<dbReference type="Gene3D" id="3.90.1640.10">
    <property type="entry name" value="inorganic pyrophosphatase (n-terminal core)"/>
    <property type="match status" value="1"/>
</dbReference>
<feature type="domain" description="DDH" evidence="1">
    <location>
        <begin position="41"/>
        <end position="188"/>
    </location>
</feature>
<name>A0A518CXY0_9BACT</name>
<evidence type="ECO:0000313" key="3">
    <source>
        <dbReference type="Proteomes" id="UP000319342"/>
    </source>
</evidence>
<dbReference type="Pfam" id="PF01368">
    <property type="entry name" value="DHH"/>
    <property type="match status" value="1"/>
</dbReference>
<dbReference type="InterPro" id="IPR001667">
    <property type="entry name" value="DDH_dom"/>
</dbReference>
<dbReference type="SUPFAM" id="SSF64182">
    <property type="entry name" value="DHH phosphoesterases"/>
    <property type="match status" value="1"/>
</dbReference>
<keyword evidence="3" id="KW-1185">Reference proteome</keyword>
<sequence>MSPTPVPPGQPPVVPATSGPPRVEAFASAIERAASQSGRRRVAVLTHRNPDPDAMGACVGMRMLLRELGFEAEVHTMGRIYRAENLAMIRELKFDFLAYEALDVDQVCGAVLVDTQPGFGHTFVPDDLPVLAVFDHHLGSNAESEASREIPFKDVRLDVGATSSIVFSYLEAVGAELDTNTATALFCGVRYDTGDLSVDATDLDEEAYFHCLRRADREALSAIQRPRLPQSYYRELHRALRMARRFGPAVVGLLGQVENPESVAELADFFVRMHGCEWALVGGTYEGEYYLSLRTRLGGRDAYGILSVLLDGEGSFGGHGRIAGGRVALGEAGKLGARRLERRIRTRVLRIVDPEKRFSDDERLGGTLT</sequence>
<organism evidence="2 3">
    <name type="scientific">Rohdeia mirabilis</name>
    <dbReference type="NCBI Taxonomy" id="2528008"/>
    <lineage>
        <taxon>Bacteria</taxon>
        <taxon>Pseudomonadati</taxon>
        <taxon>Planctomycetota</taxon>
        <taxon>Planctomycetia</taxon>
        <taxon>Planctomycetia incertae sedis</taxon>
        <taxon>Rohdeia</taxon>
    </lineage>
</organism>
<reference evidence="2 3" key="1">
    <citation type="submission" date="2019-02" db="EMBL/GenBank/DDBJ databases">
        <title>Deep-cultivation of Planctomycetes and their phenomic and genomic characterization uncovers novel biology.</title>
        <authorList>
            <person name="Wiegand S."/>
            <person name="Jogler M."/>
            <person name="Boedeker C."/>
            <person name="Pinto D."/>
            <person name="Vollmers J."/>
            <person name="Rivas-Marin E."/>
            <person name="Kohn T."/>
            <person name="Peeters S.H."/>
            <person name="Heuer A."/>
            <person name="Rast P."/>
            <person name="Oberbeckmann S."/>
            <person name="Bunk B."/>
            <person name="Jeske O."/>
            <person name="Meyerdierks A."/>
            <person name="Storesund J.E."/>
            <person name="Kallscheuer N."/>
            <person name="Luecker S."/>
            <person name="Lage O.M."/>
            <person name="Pohl T."/>
            <person name="Merkel B.J."/>
            <person name="Hornburger P."/>
            <person name="Mueller R.-W."/>
            <person name="Bruemmer F."/>
            <person name="Labrenz M."/>
            <person name="Spormann A.M."/>
            <person name="Op den Camp H."/>
            <person name="Overmann J."/>
            <person name="Amann R."/>
            <person name="Jetten M.S.M."/>
            <person name="Mascher T."/>
            <person name="Medema M.H."/>
            <person name="Devos D.P."/>
            <person name="Kaster A.-K."/>
            <person name="Ovreas L."/>
            <person name="Rohde M."/>
            <person name="Galperin M.Y."/>
            <person name="Jogler C."/>
        </authorList>
    </citation>
    <scope>NUCLEOTIDE SEQUENCE [LARGE SCALE GENOMIC DNA]</scope>
    <source>
        <strain evidence="2 3">Pla163</strain>
    </source>
</reference>
<dbReference type="EMBL" id="CP036290">
    <property type="protein sequence ID" value="QDU84091.1"/>
    <property type="molecule type" value="Genomic_DNA"/>
</dbReference>
<accession>A0A518CXY0</accession>
<dbReference type="PANTHER" id="PTHR47618">
    <property type="entry name" value="BIFUNCTIONAL OLIGORIBONUCLEASE AND PAP PHOSPHATASE NRNA"/>
    <property type="match status" value="1"/>
</dbReference>